<accession>A0A482XF64</accession>
<keyword evidence="1" id="KW-0862">Zinc</keyword>
<feature type="region of interest" description="Disordered" evidence="2">
    <location>
        <begin position="292"/>
        <end position="312"/>
    </location>
</feature>
<dbReference type="Proteomes" id="UP000291343">
    <property type="component" value="Unassembled WGS sequence"/>
</dbReference>
<dbReference type="Pfam" id="PF00096">
    <property type="entry name" value="zf-C2H2"/>
    <property type="match status" value="1"/>
</dbReference>
<keyword evidence="1" id="KW-0479">Metal-binding</keyword>
<dbReference type="SUPFAM" id="SSF57667">
    <property type="entry name" value="beta-beta-alpha zinc fingers"/>
    <property type="match status" value="1"/>
</dbReference>
<dbReference type="PANTHER" id="PTHR33936">
    <property type="entry name" value="PROTEIN CBG17840"/>
    <property type="match status" value="1"/>
</dbReference>
<dbReference type="InterPro" id="IPR036236">
    <property type="entry name" value="Znf_C2H2_sf"/>
</dbReference>
<keyword evidence="1" id="KW-0863">Zinc-finger</keyword>
<name>A0A482XF64_LAOST</name>
<feature type="compositionally biased region" description="Polar residues" evidence="2">
    <location>
        <begin position="27"/>
        <end position="37"/>
    </location>
</feature>
<evidence type="ECO:0000256" key="2">
    <source>
        <dbReference type="SAM" id="MobiDB-lite"/>
    </source>
</evidence>
<dbReference type="InterPro" id="IPR007527">
    <property type="entry name" value="Znf_SWIM"/>
</dbReference>
<dbReference type="PANTHER" id="PTHR33936:SF24">
    <property type="entry name" value="C2H2-TYPE DOMAIN-CONTAINING PROTEIN"/>
    <property type="match status" value="1"/>
</dbReference>
<keyword evidence="6" id="KW-1185">Reference proteome</keyword>
<gene>
    <name evidence="5" type="ORF">LSTR_LSTR003860</name>
</gene>
<comment type="caution">
    <text evidence="5">The sequence shown here is derived from an EMBL/GenBank/DDBJ whole genome shotgun (WGS) entry which is preliminary data.</text>
</comment>
<organism evidence="5 6">
    <name type="scientific">Laodelphax striatellus</name>
    <name type="common">Small brown planthopper</name>
    <name type="synonym">Delphax striatella</name>
    <dbReference type="NCBI Taxonomy" id="195883"/>
    <lineage>
        <taxon>Eukaryota</taxon>
        <taxon>Metazoa</taxon>
        <taxon>Ecdysozoa</taxon>
        <taxon>Arthropoda</taxon>
        <taxon>Hexapoda</taxon>
        <taxon>Insecta</taxon>
        <taxon>Pterygota</taxon>
        <taxon>Neoptera</taxon>
        <taxon>Paraneoptera</taxon>
        <taxon>Hemiptera</taxon>
        <taxon>Auchenorrhyncha</taxon>
        <taxon>Fulgoroidea</taxon>
        <taxon>Delphacidae</taxon>
        <taxon>Criomorphinae</taxon>
        <taxon>Laodelphax</taxon>
    </lineage>
</organism>
<evidence type="ECO:0000313" key="5">
    <source>
        <dbReference type="EMBL" id="RZF44220.1"/>
    </source>
</evidence>
<evidence type="ECO:0008006" key="7">
    <source>
        <dbReference type="Google" id="ProtNLM"/>
    </source>
</evidence>
<feature type="domain" description="C2H2-type" evidence="3">
    <location>
        <begin position="403"/>
        <end position="426"/>
    </location>
</feature>
<feature type="domain" description="C2H2-type" evidence="3">
    <location>
        <begin position="96"/>
        <end position="127"/>
    </location>
</feature>
<feature type="compositionally biased region" description="Acidic residues" evidence="2">
    <location>
        <begin position="1"/>
        <end position="10"/>
    </location>
</feature>
<proteinExistence type="predicted"/>
<dbReference type="SMART" id="SM00355">
    <property type="entry name" value="ZnF_C2H2"/>
    <property type="match status" value="4"/>
</dbReference>
<dbReference type="AlphaFoldDB" id="A0A482XF64"/>
<dbReference type="InterPro" id="IPR013087">
    <property type="entry name" value="Znf_C2H2_type"/>
</dbReference>
<dbReference type="InParanoid" id="A0A482XF64"/>
<dbReference type="Gene3D" id="3.30.160.60">
    <property type="entry name" value="Classic Zinc Finger"/>
    <property type="match status" value="2"/>
</dbReference>
<dbReference type="PROSITE" id="PS00028">
    <property type="entry name" value="ZINC_FINGER_C2H2_1"/>
    <property type="match status" value="3"/>
</dbReference>
<evidence type="ECO:0000259" key="4">
    <source>
        <dbReference type="PROSITE" id="PS50966"/>
    </source>
</evidence>
<dbReference type="InterPro" id="IPR052797">
    <property type="entry name" value="RegFact_GeneExpr_CellDeath"/>
</dbReference>
<evidence type="ECO:0000256" key="1">
    <source>
        <dbReference type="PROSITE-ProRule" id="PRU00042"/>
    </source>
</evidence>
<feature type="domain" description="C2H2-type" evidence="3">
    <location>
        <begin position="49"/>
        <end position="77"/>
    </location>
</feature>
<dbReference type="EMBL" id="QKKF02011224">
    <property type="protein sequence ID" value="RZF44220.1"/>
    <property type="molecule type" value="Genomic_DNA"/>
</dbReference>
<dbReference type="PROSITE" id="PS50157">
    <property type="entry name" value="ZINC_FINGER_C2H2_2"/>
    <property type="match status" value="3"/>
</dbReference>
<reference evidence="5 6" key="1">
    <citation type="journal article" date="2017" name="Gigascience">
        <title>Genome sequence of the small brown planthopper, Laodelphax striatellus.</title>
        <authorList>
            <person name="Zhu J."/>
            <person name="Jiang F."/>
            <person name="Wang X."/>
            <person name="Yang P."/>
            <person name="Bao Y."/>
            <person name="Zhao W."/>
            <person name="Wang W."/>
            <person name="Lu H."/>
            <person name="Wang Q."/>
            <person name="Cui N."/>
            <person name="Li J."/>
            <person name="Chen X."/>
            <person name="Luo L."/>
            <person name="Yu J."/>
            <person name="Kang L."/>
            <person name="Cui F."/>
        </authorList>
    </citation>
    <scope>NUCLEOTIDE SEQUENCE [LARGE SCALE GENOMIC DNA]</scope>
    <source>
        <strain evidence="5">Lst14</strain>
    </source>
</reference>
<evidence type="ECO:0000259" key="3">
    <source>
        <dbReference type="PROSITE" id="PS50157"/>
    </source>
</evidence>
<feature type="region of interest" description="Disordered" evidence="2">
    <location>
        <begin position="1"/>
        <end position="47"/>
    </location>
</feature>
<dbReference type="STRING" id="195883.A0A482XF64"/>
<feature type="domain" description="SWIM-type" evidence="4">
    <location>
        <begin position="967"/>
        <end position="1017"/>
    </location>
</feature>
<dbReference type="PROSITE" id="PS50966">
    <property type="entry name" value="ZF_SWIM"/>
    <property type="match status" value="1"/>
</dbReference>
<dbReference type="OrthoDB" id="10031901at2759"/>
<sequence>MDADMEDELEKELSELIVPSGDRKNGFKSSSTVSSGLDTHATRSKSNPPTCNYCKKTFCNLNYVKKHMARVHGKKETTFKKPKTLEEPERPKSRYLRCEHCTQIFNSIAYLRKHMAIDHEIYDNNEPVVEEEEDDLVLLILNDTQAPITVGDTVKKILTTSATNEVIVQSGDESFTRIGGEKLIVDNVGDNFTRIDDGNLRISYENDGGTSSNVAQVNEENMSVSYEDNGASNVATVDDEKLRISYKSNGETSSNFVTSTGEENFGLSYDNNVRTSNVNSTGEENLISYENNEATNTAGTDDGKLLSQESNRTNVDDGKLRISYESNGTNLQETGIVTRRSASLARQVKTEANERRQFQLLEKRHHAKRRKKHERTFFEVKKLGTRGRAPNPKVMDELKVNSLVCKECDKPFTSTFNLKRHLKTHTDVSCYKKISKCSICNESMRTDDLKNHYKEVHNTDFEEDVLYFPSKNEFLQWKENMESETVAKYVQNQAPRVNKDGSKVTYFICHRNGYYRPKGKNIRRMKVYGSNKIGSHCPSAIVVKETSYKITARFYKTHIGHSMDLSRLSLSNKEKEEIAQKIASKVPLEDILNDIRDSLYNEHVRRIHLTTKTDLHNLIAKFKLNRNEIKNGCEYKSVDSWVSTHLSSSMIRLYKNQGDVIEAFPQLTQQDFCLIVANDAQISLLHKYGNYVVCVDNTHGLDSLGFEMFSILVVDELGEGLPCALMFTTRNDTAVLEVFYLVIKSALSGLNLEPCYFMSDLDEASYVAWLEVFPCKETQRLLSSWHIDEAWRSQIDKIKTKEPIIKANIYKQAKLLMNEKNLLTFGMMANNFLHELFSKEETRSFGSYMEVFINEPQTWAYAHRLFKGIDASIHLENMHRNLKQIFFKGKKWKRLDRGIQAIMRFVKEKMFDRLVATEKGELSKKLLDIKARHNSANEICSEMTQYIKQEGPGEWTILSKKNLKDLYTVSWRKDNCTCGLRCETCDICLHSYSCTCSDAAFHWNMCQHIHLIAMELKEQEANAITQQQVMQHVEMDDNMAADDVFEMTPDMANVTTVMNNTILTQSVTVTESGTVIETHPVTVTISHDTPPPPPSPPALKQQISIESQKSELLLLVQSLLDVTDNQERVDMFRKHLHMIEQSYTDMQIITADIGTEEHQSPVMAEPVNKKVYVHKLYLRNNGNNNQQVDDNNT</sequence>
<dbReference type="GO" id="GO:0008270">
    <property type="term" value="F:zinc ion binding"/>
    <property type="evidence" value="ECO:0007669"/>
    <property type="project" value="UniProtKB-KW"/>
</dbReference>
<protein>
    <recommendedName>
        <fullName evidence="7">C2H2-type domain-containing protein</fullName>
    </recommendedName>
</protein>
<evidence type="ECO:0000313" key="6">
    <source>
        <dbReference type="Proteomes" id="UP000291343"/>
    </source>
</evidence>